<feature type="compositionally biased region" description="Basic and acidic residues" evidence="1">
    <location>
        <begin position="71"/>
        <end position="91"/>
    </location>
</feature>
<comment type="caution">
    <text evidence="2">The sequence shown here is derived from an EMBL/GenBank/DDBJ whole genome shotgun (WGS) entry which is preliminary data.</text>
</comment>
<feature type="region of interest" description="Disordered" evidence="1">
    <location>
        <begin position="1"/>
        <end position="98"/>
    </location>
</feature>
<feature type="compositionally biased region" description="Low complexity" evidence="1">
    <location>
        <begin position="1"/>
        <end position="17"/>
    </location>
</feature>
<protein>
    <submittedName>
        <fullName evidence="2">Uncharacterized protein</fullName>
    </submittedName>
</protein>
<sequence>MGHQQSQWSARRQQSVQLCSVDRIADPEQARRDQSGHAATAQRADERELTAAGEHQRTQGLDLPAIQPSSHGERAERDPVQPGGDRNRQPHPDGGAAQQLFHSATDSLTYWSVLLWADSRLRIRRYKT</sequence>
<dbReference type="AlphaFoldDB" id="A0A645CYH1"/>
<organism evidence="2">
    <name type="scientific">bioreactor metagenome</name>
    <dbReference type="NCBI Taxonomy" id="1076179"/>
    <lineage>
        <taxon>unclassified sequences</taxon>
        <taxon>metagenomes</taxon>
        <taxon>ecological metagenomes</taxon>
    </lineage>
</organism>
<reference evidence="2" key="1">
    <citation type="submission" date="2019-08" db="EMBL/GenBank/DDBJ databases">
        <authorList>
            <person name="Kucharzyk K."/>
            <person name="Murdoch R.W."/>
            <person name="Higgins S."/>
            <person name="Loffler F."/>
        </authorList>
    </citation>
    <scope>NUCLEOTIDE SEQUENCE</scope>
</reference>
<feature type="compositionally biased region" description="Basic and acidic residues" evidence="1">
    <location>
        <begin position="23"/>
        <end position="35"/>
    </location>
</feature>
<evidence type="ECO:0000256" key="1">
    <source>
        <dbReference type="SAM" id="MobiDB-lite"/>
    </source>
</evidence>
<proteinExistence type="predicted"/>
<name>A0A645CYH1_9ZZZZ</name>
<dbReference type="EMBL" id="VSSQ01031144">
    <property type="protein sequence ID" value="MPM81925.1"/>
    <property type="molecule type" value="Genomic_DNA"/>
</dbReference>
<gene>
    <name evidence="2" type="ORF">SDC9_128983</name>
</gene>
<evidence type="ECO:0000313" key="2">
    <source>
        <dbReference type="EMBL" id="MPM81925.1"/>
    </source>
</evidence>
<accession>A0A645CYH1</accession>
<feature type="compositionally biased region" description="Basic and acidic residues" evidence="1">
    <location>
        <begin position="43"/>
        <end position="57"/>
    </location>
</feature>